<evidence type="ECO:0000313" key="2">
    <source>
        <dbReference type="EMBL" id="PKI54614.1"/>
    </source>
</evidence>
<gene>
    <name evidence="2" type="ORF">CRG98_024965</name>
</gene>
<evidence type="ECO:0000313" key="3">
    <source>
        <dbReference type="Proteomes" id="UP000233551"/>
    </source>
</evidence>
<dbReference type="AlphaFoldDB" id="A0A2I0JEF7"/>
<sequence>MKRQQPSQAEPELKGLEARLESESPGSSLARVRSSLERRARARLLKARLNKLDGLELGSSRPGSIGSMGSSSTQARLLAAKICFTWPQPIQFGLNCRKF</sequence>
<feature type="compositionally biased region" description="Basic and acidic residues" evidence="1">
    <location>
        <begin position="11"/>
        <end position="22"/>
    </location>
</feature>
<feature type="region of interest" description="Disordered" evidence="1">
    <location>
        <begin position="1"/>
        <end position="33"/>
    </location>
</feature>
<evidence type="ECO:0000256" key="1">
    <source>
        <dbReference type="SAM" id="MobiDB-lite"/>
    </source>
</evidence>
<accession>A0A2I0JEF7</accession>
<organism evidence="2 3">
    <name type="scientific">Punica granatum</name>
    <name type="common">Pomegranate</name>
    <dbReference type="NCBI Taxonomy" id="22663"/>
    <lineage>
        <taxon>Eukaryota</taxon>
        <taxon>Viridiplantae</taxon>
        <taxon>Streptophyta</taxon>
        <taxon>Embryophyta</taxon>
        <taxon>Tracheophyta</taxon>
        <taxon>Spermatophyta</taxon>
        <taxon>Magnoliopsida</taxon>
        <taxon>eudicotyledons</taxon>
        <taxon>Gunneridae</taxon>
        <taxon>Pentapetalae</taxon>
        <taxon>rosids</taxon>
        <taxon>malvids</taxon>
        <taxon>Myrtales</taxon>
        <taxon>Lythraceae</taxon>
        <taxon>Punica</taxon>
    </lineage>
</organism>
<dbReference type="EMBL" id="PGOL01001776">
    <property type="protein sequence ID" value="PKI54614.1"/>
    <property type="molecule type" value="Genomic_DNA"/>
</dbReference>
<dbReference type="Proteomes" id="UP000233551">
    <property type="component" value="Unassembled WGS sequence"/>
</dbReference>
<name>A0A2I0JEF7_PUNGR</name>
<reference evidence="2 3" key="1">
    <citation type="submission" date="2017-11" db="EMBL/GenBank/DDBJ databases">
        <title>De-novo sequencing of pomegranate (Punica granatum L.) genome.</title>
        <authorList>
            <person name="Akparov Z."/>
            <person name="Amiraslanov A."/>
            <person name="Hajiyeva S."/>
            <person name="Abbasov M."/>
            <person name="Kaur K."/>
            <person name="Hamwieh A."/>
            <person name="Solovyev V."/>
            <person name="Salamov A."/>
            <person name="Braich B."/>
            <person name="Kosarev P."/>
            <person name="Mahmoud A."/>
            <person name="Hajiyev E."/>
            <person name="Babayeva S."/>
            <person name="Izzatullayeva V."/>
            <person name="Mammadov A."/>
            <person name="Mammadov A."/>
            <person name="Sharifova S."/>
            <person name="Ojaghi J."/>
            <person name="Eynullazada K."/>
            <person name="Bayramov B."/>
            <person name="Abdulazimova A."/>
            <person name="Shahmuradov I."/>
        </authorList>
    </citation>
    <scope>NUCLEOTIDE SEQUENCE [LARGE SCALE GENOMIC DNA]</scope>
    <source>
        <strain evidence="3">cv. AG2017</strain>
        <tissue evidence="2">Leaf</tissue>
    </source>
</reference>
<proteinExistence type="predicted"/>
<comment type="caution">
    <text evidence="2">The sequence shown here is derived from an EMBL/GenBank/DDBJ whole genome shotgun (WGS) entry which is preliminary data.</text>
</comment>
<protein>
    <submittedName>
        <fullName evidence="2">Uncharacterized protein</fullName>
    </submittedName>
</protein>
<keyword evidence="3" id="KW-1185">Reference proteome</keyword>